<dbReference type="PANTHER" id="PTHR47377">
    <property type="entry name" value="RHODANESE-LIKE DOMAIN-CONTAINING PROTEIN 4, CHLOROPLASTIC"/>
    <property type="match status" value="1"/>
</dbReference>
<gene>
    <name evidence="2" type="ORF">ACFSM5_18190</name>
</gene>
<organism evidence="2 3">
    <name type="scientific">Lacibacterium aquatile</name>
    <dbReference type="NCBI Taxonomy" id="1168082"/>
    <lineage>
        <taxon>Bacteria</taxon>
        <taxon>Pseudomonadati</taxon>
        <taxon>Pseudomonadota</taxon>
        <taxon>Alphaproteobacteria</taxon>
        <taxon>Rhodospirillales</taxon>
        <taxon>Rhodospirillaceae</taxon>
    </lineage>
</organism>
<name>A0ABW5DUT1_9PROT</name>
<protein>
    <submittedName>
        <fullName evidence="2">Rhodanese-like domain-containing protein</fullName>
    </submittedName>
</protein>
<dbReference type="PROSITE" id="PS50206">
    <property type="entry name" value="RHODANESE_3"/>
    <property type="match status" value="1"/>
</dbReference>
<dbReference type="Pfam" id="PF00581">
    <property type="entry name" value="Rhodanese"/>
    <property type="match status" value="1"/>
</dbReference>
<dbReference type="PANTHER" id="PTHR47377:SF1">
    <property type="entry name" value="RHODANESE-LIKE DOMAIN-CONTAINING PROTEIN 4, CHLOROPLASTIC"/>
    <property type="match status" value="1"/>
</dbReference>
<evidence type="ECO:0000259" key="1">
    <source>
        <dbReference type="PROSITE" id="PS50206"/>
    </source>
</evidence>
<dbReference type="Proteomes" id="UP001597295">
    <property type="component" value="Unassembled WGS sequence"/>
</dbReference>
<dbReference type="RefSeq" id="WP_379877977.1">
    <property type="nucleotide sequence ID" value="NZ_JBHUIP010000014.1"/>
</dbReference>
<proteinExistence type="predicted"/>
<dbReference type="Gene3D" id="3.40.250.10">
    <property type="entry name" value="Rhodanese-like domain"/>
    <property type="match status" value="1"/>
</dbReference>
<dbReference type="SMART" id="SM00450">
    <property type="entry name" value="RHOD"/>
    <property type="match status" value="1"/>
</dbReference>
<sequence length="149" mass="16166">MPDGSPPVVAALYAGDISPREAWDLLVAEPTAQLIDVRSEAEWNFVGLPDLTSLNRTAHKVQWQHWPTSALNDGFVGEVRRIPVITAETPLVLLCRSGVRSLAAAKKLTEKGYARVYNIAGGFEGPLDPGKHRGSLAGWKVEGLPWTQA</sequence>
<comment type="caution">
    <text evidence="2">The sequence shown here is derived from an EMBL/GenBank/DDBJ whole genome shotgun (WGS) entry which is preliminary data.</text>
</comment>
<reference evidence="3" key="1">
    <citation type="journal article" date="2019" name="Int. J. Syst. Evol. Microbiol.">
        <title>The Global Catalogue of Microorganisms (GCM) 10K type strain sequencing project: providing services to taxonomists for standard genome sequencing and annotation.</title>
        <authorList>
            <consortium name="The Broad Institute Genomics Platform"/>
            <consortium name="The Broad Institute Genome Sequencing Center for Infectious Disease"/>
            <person name="Wu L."/>
            <person name="Ma J."/>
        </authorList>
    </citation>
    <scope>NUCLEOTIDE SEQUENCE [LARGE SCALE GENOMIC DNA]</scope>
    <source>
        <strain evidence="3">CGMCC 1.19062</strain>
    </source>
</reference>
<dbReference type="InterPro" id="IPR036873">
    <property type="entry name" value="Rhodanese-like_dom_sf"/>
</dbReference>
<keyword evidence="3" id="KW-1185">Reference proteome</keyword>
<evidence type="ECO:0000313" key="2">
    <source>
        <dbReference type="EMBL" id="MFD2264842.1"/>
    </source>
</evidence>
<dbReference type="InterPro" id="IPR001763">
    <property type="entry name" value="Rhodanese-like_dom"/>
</dbReference>
<dbReference type="SUPFAM" id="SSF52821">
    <property type="entry name" value="Rhodanese/Cell cycle control phosphatase"/>
    <property type="match status" value="1"/>
</dbReference>
<dbReference type="InterPro" id="IPR044240">
    <property type="entry name" value="STR4-like"/>
</dbReference>
<accession>A0ABW5DUT1</accession>
<evidence type="ECO:0000313" key="3">
    <source>
        <dbReference type="Proteomes" id="UP001597295"/>
    </source>
</evidence>
<dbReference type="EMBL" id="JBHUIP010000014">
    <property type="protein sequence ID" value="MFD2264842.1"/>
    <property type="molecule type" value="Genomic_DNA"/>
</dbReference>
<feature type="domain" description="Rhodanese" evidence="1">
    <location>
        <begin position="28"/>
        <end position="135"/>
    </location>
</feature>